<dbReference type="InterPro" id="IPR000847">
    <property type="entry name" value="LysR_HTH_N"/>
</dbReference>
<keyword evidence="7" id="KW-1185">Reference proteome</keyword>
<dbReference type="PANTHER" id="PTHR30346">
    <property type="entry name" value="TRANSCRIPTIONAL DUAL REGULATOR HCAR-RELATED"/>
    <property type="match status" value="1"/>
</dbReference>
<dbReference type="AlphaFoldDB" id="A0A967B3T4"/>
<dbReference type="Gene3D" id="1.10.10.10">
    <property type="entry name" value="Winged helix-like DNA-binding domain superfamily/Winged helix DNA-binding domain"/>
    <property type="match status" value="1"/>
</dbReference>
<organism evidence="6 7">
    <name type="scientific">Acetobacter estunensis</name>
    <dbReference type="NCBI Taxonomy" id="104097"/>
    <lineage>
        <taxon>Bacteria</taxon>
        <taxon>Pseudomonadati</taxon>
        <taxon>Pseudomonadota</taxon>
        <taxon>Alphaproteobacteria</taxon>
        <taxon>Acetobacterales</taxon>
        <taxon>Acetobacteraceae</taxon>
        <taxon>Acetobacter</taxon>
    </lineage>
</organism>
<gene>
    <name evidence="6" type="ORF">GOB87_00220</name>
</gene>
<dbReference type="Pfam" id="PF03466">
    <property type="entry name" value="LysR_substrate"/>
    <property type="match status" value="1"/>
</dbReference>
<dbReference type="PROSITE" id="PS50931">
    <property type="entry name" value="HTH_LYSR"/>
    <property type="match status" value="1"/>
</dbReference>
<accession>A0A967B3T4</accession>
<evidence type="ECO:0000313" key="6">
    <source>
        <dbReference type="EMBL" id="NHO52393.1"/>
    </source>
</evidence>
<evidence type="ECO:0000256" key="3">
    <source>
        <dbReference type="ARBA" id="ARBA00023125"/>
    </source>
</evidence>
<feature type="domain" description="HTH lysR-type" evidence="5">
    <location>
        <begin position="1"/>
        <end position="59"/>
    </location>
</feature>
<proteinExistence type="inferred from homology"/>
<dbReference type="EMBL" id="WOTH01000001">
    <property type="protein sequence ID" value="NHO52393.1"/>
    <property type="molecule type" value="Genomic_DNA"/>
</dbReference>
<dbReference type="PANTHER" id="PTHR30346:SF28">
    <property type="entry name" value="HTH-TYPE TRANSCRIPTIONAL REGULATOR CYNR"/>
    <property type="match status" value="1"/>
</dbReference>
<dbReference type="GO" id="GO:0003677">
    <property type="term" value="F:DNA binding"/>
    <property type="evidence" value="ECO:0007669"/>
    <property type="project" value="UniProtKB-KW"/>
</dbReference>
<dbReference type="SUPFAM" id="SSF46785">
    <property type="entry name" value="Winged helix' DNA-binding domain"/>
    <property type="match status" value="1"/>
</dbReference>
<dbReference type="RefSeq" id="WP_166312537.1">
    <property type="nucleotide sequence ID" value="NZ_WOTH01000001.1"/>
</dbReference>
<dbReference type="SUPFAM" id="SSF53850">
    <property type="entry name" value="Periplasmic binding protein-like II"/>
    <property type="match status" value="1"/>
</dbReference>
<keyword evidence="3" id="KW-0238">DNA-binding</keyword>
<dbReference type="CDD" id="cd08414">
    <property type="entry name" value="PBP2_LTTR_aromatics_like"/>
    <property type="match status" value="1"/>
</dbReference>
<comment type="similarity">
    <text evidence="1">Belongs to the LysR transcriptional regulatory family.</text>
</comment>
<dbReference type="PRINTS" id="PR00039">
    <property type="entry name" value="HTHLYSR"/>
</dbReference>
<evidence type="ECO:0000256" key="1">
    <source>
        <dbReference type="ARBA" id="ARBA00009437"/>
    </source>
</evidence>
<dbReference type="GO" id="GO:0032993">
    <property type="term" value="C:protein-DNA complex"/>
    <property type="evidence" value="ECO:0007669"/>
    <property type="project" value="TreeGrafter"/>
</dbReference>
<dbReference type="InterPro" id="IPR005119">
    <property type="entry name" value="LysR_subst-bd"/>
</dbReference>
<sequence length="298" mass="33026">MKNLDLFRSFAALGELCNFSDAAARLGITQPTLTKQIARLEDMMGTQLFERSRQGTELTAFGCQFLAEVQPLVREANRIWERGLRMAHGETGQLAIGFTFSALEIMTRALIAYRDAYPEVELTFNDISSQSQLPMVRERQLDVAFARWPAAPDLASCLISRDRLAFVFPVALEDRIATIDSPAVSGLPFIRLKKSVAPGFEEAVERLFAWKGIDPAVTHWVNESLVQLRMVSAGLGVAVMHESALSGVIDTHAIVAQGIEGPALSWQVGMFWRKDEKNPVVGNFLRIAHEMMRTSSAS</sequence>
<dbReference type="Gene3D" id="3.40.190.10">
    <property type="entry name" value="Periplasmic binding protein-like II"/>
    <property type="match status" value="2"/>
</dbReference>
<dbReference type="Pfam" id="PF00126">
    <property type="entry name" value="HTH_1"/>
    <property type="match status" value="1"/>
</dbReference>
<name>A0A967B3T4_9PROT</name>
<keyword evidence="4" id="KW-0804">Transcription</keyword>
<dbReference type="GO" id="GO:0003700">
    <property type="term" value="F:DNA-binding transcription factor activity"/>
    <property type="evidence" value="ECO:0007669"/>
    <property type="project" value="InterPro"/>
</dbReference>
<dbReference type="InterPro" id="IPR036390">
    <property type="entry name" value="WH_DNA-bd_sf"/>
</dbReference>
<reference evidence="6" key="1">
    <citation type="submission" date="2019-11" db="EMBL/GenBank/DDBJ databases">
        <title>Description of new Acetobacter species.</title>
        <authorList>
            <person name="Cleenwerck I."/>
            <person name="Sombolestani A.S."/>
        </authorList>
    </citation>
    <scope>NUCLEOTIDE SEQUENCE</scope>
    <source>
        <strain evidence="6">LMG 1626</strain>
    </source>
</reference>
<evidence type="ECO:0000313" key="7">
    <source>
        <dbReference type="Proteomes" id="UP000597459"/>
    </source>
</evidence>
<dbReference type="InterPro" id="IPR036388">
    <property type="entry name" value="WH-like_DNA-bd_sf"/>
</dbReference>
<evidence type="ECO:0000256" key="2">
    <source>
        <dbReference type="ARBA" id="ARBA00023015"/>
    </source>
</evidence>
<keyword evidence="2" id="KW-0805">Transcription regulation</keyword>
<evidence type="ECO:0000256" key="4">
    <source>
        <dbReference type="ARBA" id="ARBA00023163"/>
    </source>
</evidence>
<evidence type="ECO:0000259" key="5">
    <source>
        <dbReference type="PROSITE" id="PS50931"/>
    </source>
</evidence>
<comment type="caution">
    <text evidence="6">The sequence shown here is derived from an EMBL/GenBank/DDBJ whole genome shotgun (WGS) entry which is preliminary data.</text>
</comment>
<dbReference type="Proteomes" id="UP000597459">
    <property type="component" value="Unassembled WGS sequence"/>
</dbReference>
<protein>
    <submittedName>
        <fullName evidence="6">LysR family transcriptional regulator</fullName>
    </submittedName>
</protein>